<comment type="caution">
    <text evidence="5">The sequence shown here is derived from an EMBL/GenBank/DDBJ whole genome shotgun (WGS) entry which is preliminary data.</text>
</comment>
<evidence type="ECO:0000256" key="1">
    <source>
        <dbReference type="ARBA" id="ARBA00022723"/>
    </source>
</evidence>
<organism evidence="5 6">
    <name type="scientific">Paramuricea clavata</name>
    <name type="common">Red gorgonian</name>
    <name type="synonym">Violescent sea-whip</name>
    <dbReference type="NCBI Taxonomy" id="317549"/>
    <lineage>
        <taxon>Eukaryota</taxon>
        <taxon>Metazoa</taxon>
        <taxon>Cnidaria</taxon>
        <taxon>Anthozoa</taxon>
        <taxon>Octocorallia</taxon>
        <taxon>Malacalcyonacea</taxon>
        <taxon>Plexauridae</taxon>
        <taxon>Paramuricea</taxon>
    </lineage>
</organism>
<dbReference type="Pfam" id="PF05485">
    <property type="entry name" value="THAP"/>
    <property type="match status" value="1"/>
</dbReference>
<evidence type="ECO:0000256" key="4">
    <source>
        <dbReference type="ARBA" id="ARBA00023125"/>
    </source>
</evidence>
<dbReference type="EMBL" id="CACRXK020034096">
    <property type="protein sequence ID" value="CAB4044150.1"/>
    <property type="molecule type" value="Genomic_DNA"/>
</dbReference>
<dbReference type="SUPFAM" id="SSF57716">
    <property type="entry name" value="Glucocorticoid receptor-like (DNA-binding domain)"/>
    <property type="match status" value="1"/>
</dbReference>
<reference evidence="5" key="1">
    <citation type="submission" date="2020-04" db="EMBL/GenBank/DDBJ databases">
        <authorList>
            <person name="Alioto T."/>
            <person name="Alioto T."/>
            <person name="Gomez Garrido J."/>
        </authorList>
    </citation>
    <scope>NUCLEOTIDE SEQUENCE</scope>
    <source>
        <strain evidence="5">A484AB</strain>
    </source>
</reference>
<dbReference type="PANTHER" id="PTHR46600">
    <property type="entry name" value="THAP DOMAIN-CONTAINING"/>
    <property type="match status" value="1"/>
</dbReference>
<evidence type="ECO:0000256" key="2">
    <source>
        <dbReference type="ARBA" id="ARBA00022771"/>
    </source>
</evidence>
<protein>
    <submittedName>
        <fullName evidence="5">Transposable element P transposase</fullName>
    </submittedName>
</protein>
<dbReference type="PANTHER" id="PTHR46600:SF11">
    <property type="entry name" value="THAP DOMAIN-CONTAINING PROTEIN 10"/>
    <property type="match status" value="1"/>
</dbReference>
<dbReference type="GO" id="GO:0008270">
    <property type="term" value="F:zinc ion binding"/>
    <property type="evidence" value="ECO:0007669"/>
    <property type="project" value="UniProtKB-KW"/>
</dbReference>
<accession>A0A6S7KPI1</accession>
<feature type="non-terminal residue" evidence="5">
    <location>
        <position position="1"/>
    </location>
</feature>
<dbReference type="OrthoDB" id="10241815at2759"/>
<evidence type="ECO:0000256" key="3">
    <source>
        <dbReference type="ARBA" id="ARBA00022833"/>
    </source>
</evidence>
<dbReference type="AlphaFoldDB" id="A0A6S7KPI1"/>
<keyword evidence="3" id="KW-0862">Zinc</keyword>
<evidence type="ECO:0000313" key="5">
    <source>
        <dbReference type="EMBL" id="CAB4044150.1"/>
    </source>
</evidence>
<keyword evidence="1" id="KW-0479">Metal-binding</keyword>
<keyword evidence="2" id="KW-0863">Zinc-finger</keyword>
<evidence type="ECO:0000313" key="6">
    <source>
        <dbReference type="Proteomes" id="UP001152795"/>
    </source>
</evidence>
<gene>
    <name evidence="5" type="ORF">PACLA_8A075002</name>
</gene>
<keyword evidence="4" id="KW-0238">DNA-binding</keyword>
<name>A0A6S7KPI1_PARCT</name>
<dbReference type="InterPro" id="IPR026516">
    <property type="entry name" value="THAP1/10"/>
</dbReference>
<sequence>MSENFTVRKYSRVFILQDDTFGVCTFFGCASSSRHTERSFFKIPSANTTDGDETTALKSTAQAEWLRLLLRTREITEDLKTRIDANNICLCDLHFKPECIISHPKRKVLATGTVPTENLPTQSHEGETKKHRVLVKHTFPDQPSTSTGVTSSTSTINALLNQLRKSDVLSCWKVLDDTSSGFKMELYDDCHSVPKYTMICDSGLTFTLFTYHWPIPDDHTLYQEYNRSVRAENINKLLRSIESSQLCEGLPHIPDVKDIAIDPTSNDRVPGTILRHSVPKKLANNEAVYEVSVSFRSVDCTVLKESQDHQDNTCKPCSDSLKAITKASKQKSRSSSVPAKAKAPLSACGPEKLRATVKATRLQNKQLEDRLEILQAKIEKDGIG</sequence>
<dbReference type="Proteomes" id="UP001152795">
    <property type="component" value="Unassembled WGS sequence"/>
</dbReference>
<dbReference type="GO" id="GO:0043565">
    <property type="term" value="F:sequence-specific DNA binding"/>
    <property type="evidence" value="ECO:0007669"/>
    <property type="project" value="InterPro"/>
</dbReference>
<dbReference type="PROSITE" id="PS50950">
    <property type="entry name" value="ZF_THAP"/>
    <property type="match status" value="1"/>
</dbReference>
<dbReference type="SMART" id="SM00980">
    <property type="entry name" value="THAP"/>
    <property type="match status" value="1"/>
</dbReference>
<proteinExistence type="predicted"/>
<keyword evidence="6" id="KW-1185">Reference proteome</keyword>
<dbReference type="InterPro" id="IPR006612">
    <property type="entry name" value="THAP_Znf"/>
</dbReference>